<dbReference type="EMBL" id="DSJT01000034">
    <property type="protein sequence ID" value="HEF87794.1"/>
    <property type="molecule type" value="Genomic_DNA"/>
</dbReference>
<name>A0A7C2BL84_9CREN</name>
<evidence type="ECO:0000313" key="2">
    <source>
        <dbReference type="EMBL" id="HEF87794.1"/>
    </source>
</evidence>
<reference evidence="2" key="1">
    <citation type="journal article" date="2020" name="mSystems">
        <title>Genome- and Community-Level Interaction Insights into Carbon Utilization and Element Cycling Functions of Hydrothermarchaeota in Hydrothermal Sediment.</title>
        <authorList>
            <person name="Zhou Z."/>
            <person name="Liu Y."/>
            <person name="Xu W."/>
            <person name="Pan J."/>
            <person name="Luo Z.H."/>
            <person name="Li M."/>
        </authorList>
    </citation>
    <scope>NUCLEOTIDE SEQUENCE [LARGE SCALE GENOMIC DNA]</scope>
    <source>
        <strain evidence="2">SpSt-23</strain>
    </source>
</reference>
<organism evidence="2">
    <name type="scientific">Thermosphaera aggregans</name>
    <dbReference type="NCBI Taxonomy" id="54254"/>
    <lineage>
        <taxon>Archaea</taxon>
        <taxon>Thermoproteota</taxon>
        <taxon>Thermoprotei</taxon>
        <taxon>Desulfurococcales</taxon>
        <taxon>Desulfurococcaceae</taxon>
        <taxon>Thermosphaera</taxon>
    </lineage>
</organism>
<evidence type="ECO:0000256" key="1">
    <source>
        <dbReference type="SAM" id="MobiDB-lite"/>
    </source>
</evidence>
<comment type="caution">
    <text evidence="2">The sequence shown here is derived from an EMBL/GenBank/DDBJ whole genome shotgun (WGS) entry which is preliminary data.</text>
</comment>
<dbReference type="AlphaFoldDB" id="A0A7C2BL84"/>
<feature type="compositionally biased region" description="Basic and acidic residues" evidence="1">
    <location>
        <begin position="80"/>
        <end position="89"/>
    </location>
</feature>
<sequence>MGELRLDPSFRRELISLIINAGLEEDFIDWLKTQGRTHIIGKMDNVPDELLLVYVREKKLTVEEEPVLPEKVEAGPGDDLYVKSREGRR</sequence>
<feature type="region of interest" description="Disordered" evidence="1">
    <location>
        <begin position="70"/>
        <end position="89"/>
    </location>
</feature>
<gene>
    <name evidence="2" type="ORF">ENP55_05890</name>
</gene>
<proteinExistence type="predicted"/>
<protein>
    <submittedName>
        <fullName evidence="2">Uncharacterized protein</fullName>
    </submittedName>
</protein>
<accession>A0A7C2BL84</accession>